<evidence type="ECO:0000313" key="2">
    <source>
        <dbReference type="Proteomes" id="UP000069771"/>
    </source>
</evidence>
<dbReference type="EMBL" id="CP011391">
    <property type="protein sequence ID" value="AMK54929.1"/>
    <property type="molecule type" value="Genomic_DNA"/>
</dbReference>
<keyword evidence="2" id="KW-1185">Reference proteome</keyword>
<reference evidence="1 2" key="1">
    <citation type="journal article" date="2016" name="Gut Pathog.">
        <title>Whole genome sequencing of "Faecalibaculum rodentium" ALO17, isolated from C57BL/6J laboratory mouse feces.</title>
        <authorList>
            <person name="Lim S."/>
            <person name="Chang D.H."/>
            <person name="Ahn S."/>
            <person name="Kim B.C."/>
        </authorList>
    </citation>
    <scope>NUCLEOTIDE SEQUENCE [LARGE SCALE GENOMIC DNA]</scope>
    <source>
        <strain evidence="1 2">Alo17</strain>
    </source>
</reference>
<evidence type="ECO:0000313" key="1">
    <source>
        <dbReference type="EMBL" id="AMK54929.1"/>
    </source>
</evidence>
<dbReference type="Proteomes" id="UP000069771">
    <property type="component" value="Chromosome"/>
</dbReference>
<accession>A0A140DWA2</accession>
<dbReference type="AlphaFoldDB" id="A0A140DWA2"/>
<dbReference type="KEGG" id="fro:AALO17_17950"/>
<gene>
    <name evidence="1" type="ORF">AALO17_17950</name>
</gene>
<name>A0A140DWA2_9FIRM</name>
<organism evidence="1 2">
    <name type="scientific">Faecalibaculum rodentium</name>
    <dbReference type="NCBI Taxonomy" id="1702221"/>
    <lineage>
        <taxon>Bacteria</taxon>
        <taxon>Bacillati</taxon>
        <taxon>Bacillota</taxon>
        <taxon>Erysipelotrichia</taxon>
        <taxon>Erysipelotrichales</taxon>
        <taxon>Erysipelotrichaceae</taxon>
        <taxon>Faecalibaculum</taxon>
    </lineage>
</organism>
<proteinExistence type="predicted"/>
<dbReference type="STRING" id="1702221.AALO17_17950"/>
<protein>
    <submittedName>
        <fullName evidence="1">Uncharacterized protein</fullName>
    </submittedName>
</protein>
<sequence>MAAAVPFYCLSAILPAGKQAEQIFCLRTEMHSCILQPQKNLSQQKEEK</sequence>